<protein>
    <submittedName>
        <fullName evidence="2">Uncharacterized protein</fullName>
    </submittedName>
</protein>
<name>A0AA40CHT7_9PEZI</name>
<organism evidence="2 3">
    <name type="scientific">Cercophora newfieldiana</name>
    <dbReference type="NCBI Taxonomy" id="92897"/>
    <lineage>
        <taxon>Eukaryota</taxon>
        <taxon>Fungi</taxon>
        <taxon>Dikarya</taxon>
        <taxon>Ascomycota</taxon>
        <taxon>Pezizomycotina</taxon>
        <taxon>Sordariomycetes</taxon>
        <taxon>Sordariomycetidae</taxon>
        <taxon>Sordariales</taxon>
        <taxon>Lasiosphaeriaceae</taxon>
        <taxon>Cercophora</taxon>
    </lineage>
</organism>
<feature type="compositionally biased region" description="Low complexity" evidence="1">
    <location>
        <begin position="123"/>
        <end position="138"/>
    </location>
</feature>
<dbReference type="EMBL" id="JAULSV010000007">
    <property type="protein sequence ID" value="KAK0638795.1"/>
    <property type="molecule type" value="Genomic_DNA"/>
</dbReference>
<evidence type="ECO:0000256" key="1">
    <source>
        <dbReference type="SAM" id="MobiDB-lite"/>
    </source>
</evidence>
<feature type="region of interest" description="Disordered" evidence="1">
    <location>
        <begin position="1"/>
        <end position="48"/>
    </location>
</feature>
<gene>
    <name evidence="2" type="ORF">B0T16DRAFT_517379</name>
</gene>
<reference evidence="2" key="1">
    <citation type="submission" date="2023-06" db="EMBL/GenBank/DDBJ databases">
        <title>Genome-scale phylogeny and comparative genomics of the fungal order Sordariales.</title>
        <authorList>
            <consortium name="Lawrence Berkeley National Laboratory"/>
            <person name="Hensen N."/>
            <person name="Bonometti L."/>
            <person name="Westerberg I."/>
            <person name="Brannstrom I.O."/>
            <person name="Guillou S."/>
            <person name="Cros-Aarteil S."/>
            <person name="Calhoun S."/>
            <person name="Haridas S."/>
            <person name="Kuo A."/>
            <person name="Mondo S."/>
            <person name="Pangilinan J."/>
            <person name="Riley R."/>
            <person name="Labutti K."/>
            <person name="Andreopoulos B."/>
            <person name="Lipzen A."/>
            <person name="Chen C."/>
            <person name="Yanf M."/>
            <person name="Daum C."/>
            <person name="Ng V."/>
            <person name="Clum A."/>
            <person name="Steindorff A."/>
            <person name="Ohm R."/>
            <person name="Martin F."/>
            <person name="Silar P."/>
            <person name="Natvig D."/>
            <person name="Lalanne C."/>
            <person name="Gautier V."/>
            <person name="Ament-Velasquez S.L."/>
            <person name="Kruys A."/>
            <person name="Hutchinson M.I."/>
            <person name="Powell A.J."/>
            <person name="Barry K."/>
            <person name="Miller A.N."/>
            <person name="Grigoriev I.V."/>
            <person name="Debuchy R."/>
            <person name="Gladieux P."/>
            <person name="Thoren M.H."/>
            <person name="Johannesson H."/>
        </authorList>
    </citation>
    <scope>NUCLEOTIDE SEQUENCE</scope>
    <source>
        <strain evidence="2">SMH2532-1</strain>
    </source>
</reference>
<dbReference type="AlphaFoldDB" id="A0AA40CHT7"/>
<proteinExistence type="predicted"/>
<keyword evidence="3" id="KW-1185">Reference proteome</keyword>
<feature type="compositionally biased region" description="Polar residues" evidence="1">
    <location>
        <begin position="186"/>
        <end position="199"/>
    </location>
</feature>
<dbReference type="Proteomes" id="UP001174936">
    <property type="component" value="Unassembled WGS sequence"/>
</dbReference>
<accession>A0AA40CHT7</accession>
<sequence length="219" mass="23646">MGGPQVIAASRDPWAKPRVPKTRCRVAGTRQTTSSKLLGDGRSGEPADGETRRLLALAAQNERQWKTVRAVVDLWVKPKDHPFHIASFPMLKVHSAAYAIAASRFVHSGADVQRTLEASNVSQVRAPARRGAQQAQAQGLSMLSNQHREATPANRKVPLIARKRRGPEYADSGSLNERDDLHASPGSGQSGHRATSSTPGRPHTGRPMVLGAESSSFRV</sequence>
<evidence type="ECO:0000313" key="3">
    <source>
        <dbReference type="Proteomes" id="UP001174936"/>
    </source>
</evidence>
<evidence type="ECO:0000313" key="2">
    <source>
        <dbReference type="EMBL" id="KAK0638795.1"/>
    </source>
</evidence>
<feature type="region of interest" description="Disordered" evidence="1">
    <location>
        <begin position="123"/>
        <end position="219"/>
    </location>
</feature>
<comment type="caution">
    <text evidence="2">The sequence shown here is derived from an EMBL/GenBank/DDBJ whole genome shotgun (WGS) entry which is preliminary data.</text>
</comment>